<evidence type="ECO:0000256" key="1">
    <source>
        <dbReference type="SAM" id="MobiDB-lite"/>
    </source>
</evidence>
<proteinExistence type="predicted"/>
<evidence type="ECO:0000313" key="4">
    <source>
        <dbReference type="EMBL" id="TDK23144.1"/>
    </source>
</evidence>
<protein>
    <submittedName>
        <fullName evidence="4">Sporulation protein</fullName>
    </submittedName>
</protein>
<dbReference type="GO" id="GO:0032153">
    <property type="term" value="C:cell division site"/>
    <property type="evidence" value="ECO:0007669"/>
    <property type="project" value="TreeGrafter"/>
</dbReference>
<keyword evidence="2" id="KW-1133">Transmembrane helix</keyword>
<dbReference type="PROSITE" id="PS51724">
    <property type="entry name" value="SPOR"/>
    <property type="match status" value="1"/>
</dbReference>
<feature type="domain" description="SPOR" evidence="3">
    <location>
        <begin position="183"/>
        <end position="261"/>
    </location>
</feature>
<dbReference type="Gene3D" id="3.30.70.1070">
    <property type="entry name" value="Sporulation related repeat"/>
    <property type="match status" value="1"/>
</dbReference>
<dbReference type="InterPro" id="IPR036680">
    <property type="entry name" value="SPOR-like_sf"/>
</dbReference>
<reference evidence="4 5" key="1">
    <citation type="submission" date="2019-03" db="EMBL/GenBank/DDBJ databases">
        <title>Luteimonas zhaokaii sp.nov., isolated from the rectal contents of Plateau pika in Yushu, Qinghai Province, China.</title>
        <authorList>
            <person name="Zhang G."/>
        </authorList>
    </citation>
    <scope>NUCLEOTIDE SEQUENCE [LARGE SCALE GENOMIC DNA]</scope>
    <source>
        <strain evidence="4 5">B9</strain>
    </source>
</reference>
<dbReference type="GO" id="GO:0042834">
    <property type="term" value="F:peptidoglycan binding"/>
    <property type="evidence" value="ECO:0007669"/>
    <property type="project" value="InterPro"/>
</dbReference>
<dbReference type="PANTHER" id="PTHR38687">
    <property type="entry name" value="CELL DIVISION PROTEIN DEDD-RELATED"/>
    <property type="match status" value="1"/>
</dbReference>
<dbReference type="Proteomes" id="UP000294796">
    <property type="component" value="Unassembled WGS sequence"/>
</dbReference>
<evidence type="ECO:0000256" key="2">
    <source>
        <dbReference type="SAM" id="Phobius"/>
    </source>
</evidence>
<dbReference type="EMBL" id="SMTF01000010">
    <property type="protein sequence ID" value="TDK23144.1"/>
    <property type="molecule type" value="Genomic_DNA"/>
</dbReference>
<name>A0A4R5TSH1_9GAMM</name>
<organism evidence="4 5">
    <name type="scientific">Luteimonas aestuarii</name>
    <dbReference type="NCBI Taxonomy" id="453837"/>
    <lineage>
        <taxon>Bacteria</taxon>
        <taxon>Pseudomonadati</taxon>
        <taxon>Pseudomonadota</taxon>
        <taxon>Gammaproteobacteria</taxon>
        <taxon>Lysobacterales</taxon>
        <taxon>Lysobacteraceae</taxon>
        <taxon>Luteimonas</taxon>
    </lineage>
</organism>
<dbReference type="AlphaFoldDB" id="A0A4R5TSH1"/>
<feature type="compositionally biased region" description="Basic and acidic residues" evidence="1">
    <location>
        <begin position="116"/>
        <end position="128"/>
    </location>
</feature>
<dbReference type="GO" id="GO:0030428">
    <property type="term" value="C:cell septum"/>
    <property type="evidence" value="ECO:0007669"/>
    <property type="project" value="TreeGrafter"/>
</dbReference>
<gene>
    <name evidence="4" type="ORF">E2F46_12335</name>
</gene>
<dbReference type="InterPro" id="IPR007730">
    <property type="entry name" value="SPOR-like_dom"/>
</dbReference>
<dbReference type="PANTHER" id="PTHR38687:SF1">
    <property type="entry name" value="CELL DIVISION PROTEIN DEDD"/>
    <property type="match status" value="1"/>
</dbReference>
<feature type="region of interest" description="Disordered" evidence="1">
    <location>
        <begin position="111"/>
        <end position="182"/>
    </location>
</feature>
<feature type="compositionally biased region" description="Low complexity" evidence="1">
    <location>
        <begin position="129"/>
        <end position="182"/>
    </location>
</feature>
<dbReference type="RefSeq" id="WP_133322472.1">
    <property type="nucleotide sequence ID" value="NZ_SMTF01000010.1"/>
</dbReference>
<keyword evidence="5" id="KW-1185">Reference proteome</keyword>
<keyword evidence="2" id="KW-0812">Transmembrane</keyword>
<keyword evidence="2" id="KW-0472">Membrane</keyword>
<dbReference type="SUPFAM" id="SSF110997">
    <property type="entry name" value="Sporulation related repeat"/>
    <property type="match status" value="1"/>
</dbReference>
<feature type="region of interest" description="Disordered" evidence="1">
    <location>
        <begin position="54"/>
        <end position="92"/>
    </location>
</feature>
<dbReference type="GO" id="GO:0032506">
    <property type="term" value="P:cytokinetic process"/>
    <property type="evidence" value="ECO:0007669"/>
    <property type="project" value="TreeGrafter"/>
</dbReference>
<feature type="transmembrane region" description="Helical" evidence="2">
    <location>
        <begin position="23"/>
        <end position="44"/>
    </location>
</feature>
<sequence>MAARRGKSQARRSGGNSGGLPGWAWLVIGVLLALLAMLVLPRYFKPAGEDGFFRPRPNPDAQPAISAIDEDLPPPPGSQAADPVAPPAPARPEYDFYTVLPEQEVAMTDAQLAATAREEAERRRRLEQARQAQAPAHPDAAEPAHPAPIAEQPAPQAPAAGTATTPPATTAPSPATTASAAPAADGTRYILQAGAFSSSGDAEALKARIALLGLTARVETGDVEGRTVHRVRMGPYATATELAEAKQKLGNGGLPALAIRAN</sequence>
<dbReference type="InterPro" id="IPR052521">
    <property type="entry name" value="Cell_div_SPOR-domain"/>
</dbReference>
<accession>A0A4R5TSH1</accession>
<dbReference type="OrthoDB" id="8558195at2"/>
<dbReference type="Pfam" id="PF05036">
    <property type="entry name" value="SPOR"/>
    <property type="match status" value="1"/>
</dbReference>
<comment type="caution">
    <text evidence="4">The sequence shown here is derived from an EMBL/GenBank/DDBJ whole genome shotgun (WGS) entry which is preliminary data.</text>
</comment>
<evidence type="ECO:0000259" key="3">
    <source>
        <dbReference type="PROSITE" id="PS51724"/>
    </source>
</evidence>
<evidence type="ECO:0000313" key="5">
    <source>
        <dbReference type="Proteomes" id="UP000294796"/>
    </source>
</evidence>